<organism evidence="1">
    <name type="scientific">marine sediment metagenome</name>
    <dbReference type="NCBI Taxonomy" id="412755"/>
    <lineage>
        <taxon>unclassified sequences</taxon>
        <taxon>metagenomes</taxon>
        <taxon>ecological metagenomes</taxon>
    </lineage>
</organism>
<dbReference type="EMBL" id="BARS01008306">
    <property type="protein sequence ID" value="GAF76851.1"/>
    <property type="molecule type" value="Genomic_DNA"/>
</dbReference>
<comment type="caution">
    <text evidence="1">The sequence shown here is derived from an EMBL/GenBank/DDBJ whole genome shotgun (WGS) entry which is preliminary data.</text>
</comment>
<gene>
    <name evidence="1" type="ORF">S01H1_15862</name>
</gene>
<proteinExistence type="predicted"/>
<accession>X0SNY4</accession>
<sequence>VCAALEEAEGGGSLMTIPDVGIAEISLSDIESIATPNLMERVYRRQDIEARWGLGKEQVRRTVRILKAAKLVSPWRGLCGAYQYSERDYAVVNKFIPFVLKYHNYSEALSQFARKLQE</sequence>
<evidence type="ECO:0000313" key="1">
    <source>
        <dbReference type="EMBL" id="GAF76851.1"/>
    </source>
</evidence>
<name>X0SNY4_9ZZZZ</name>
<reference evidence="1" key="1">
    <citation type="journal article" date="2014" name="Front. Microbiol.">
        <title>High frequency of phylogenetically diverse reductive dehalogenase-homologous genes in deep subseafloor sedimentary metagenomes.</title>
        <authorList>
            <person name="Kawai M."/>
            <person name="Futagami T."/>
            <person name="Toyoda A."/>
            <person name="Takaki Y."/>
            <person name="Nishi S."/>
            <person name="Hori S."/>
            <person name="Arai W."/>
            <person name="Tsubouchi T."/>
            <person name="Morono Y."/>
            <person name="Uchiyama I."/>
            <person name="Ito T."/>
            <person name="Fujiyama A."/>
            <person name="Inagaki F."/>
            <person name="Takami H."/>
        </authorList>
    </citation>
    <scope>NUCLEOTIDE SEQUENCE</scope>
    <source>
        <strain evidence="1">Expedition CK06-06</strain>
    </source>
</reference>
<protein>
    <submittedName>
        <fullName evidence="1">Uncharacterized protein</fullName>
    </submittedName>
</protein>
<dbReference type="AlphaFoldDB" id="X0SNY4"/>
<feature type="non-terminal residue" evidence="1">
    <location>
        <position position="1"/>
    </location>
</feature>